<dbReference type="Proteomes" id="UP001469553">
    <property type="component" value="Unassembled WGS sequence"/>
</dbReference>
<reference evidence="1 2" key="1">
    <citation type="submission" date="2021-06" db="EMBL/GenBank/DDBJ databases">
        <authorList>
            <person name="Palmer J.M."/>
        </authorList>
    </citation>
    <scope>NUCLEOTIDE SEQUENCE [LARGE SCALE GENOMIC DNA]</scope>
    <source>
        <strain evidence="1 2">AS_MEX2019</strain>
        <tissue evidence="1">Muscle</tissue>
    </source>
</reference>
<dbReference type="EMBL" id="JAHRIP010086560">
    <property type="protein sequence ID" value="MEQ2315404.1"/>
    <property type="molecule type" value="Genomic_DNA"/>
</dbReference>
<sequence length="111" mass="12332">LTNSARLSKALYISLASDLWTSTLFRSPDCRLLPNPWICLPVSTVSQILCDIILLSPAYSPEELKISTLTLPDSKKISICLMAKMGNIQRGFLELAPTILQGCHQILEFCH</sequence>
<protein>
    <submittedName>
        <fullName evidence="1">Uncharacterized protein</fullName>
    </submittedName>
</protein>
<feature type="non-terminal residue" evidence="1">
    <location>
        <position position="1"/>
    </location>
</feature>
<keyword evidence="2" id="KW-1185">Reference proteome</keyword>
<comment type="caution">
    <text evidence="1">The sequence shown here is derived from an EMBL/GenBank/DDBJ whole genome shotgun (WGS) entry which is preliminary data.</text>
</comment>
<organism evidence="1 2">
    <name type="scientific">Ameca splendens</name>
    <dbReference type="NCBI Taxonomy" id="208324"/>
    <lineage>
        <taxon>Eukaryota</taxon>
        <taxon>Metazoa</taxon>
        <taxon>Chordata</taxon>
        <taxon>Craniata</taxon>
        <taxon>Vertebrata</taxon>
        <taxon>Euteleostomi</taxon>
        <taxon>Actinopterygii</taxon>
        <taxon>Neopterygii</taxon>
        <taxon>Teleostei</taxon>
        <taxon>Neoteleostei</taxon>
        <taxon>Acanthomorphata</taxon>
        <taxon>Ovalentaria</taxon>
        <taxon>Atherinomorphae</taxon>
        <taxon>Cyprinodontiformes</taxon>
        <taxon>Goodeidae</taxon>
        <taxon>Ameca</taxon>
    </lineage>
</organism>
<proteinExistence type="predicted"/>
<evidence type="ECO:0000313" key="1">
    <source>
        <dbReference type="EMBL" id="MEQ2315404.1"/>
    </source>
</evidence>
<gene>
    <name evidence="1" type="ORF">AMECASPLE_021928</name>
</gene>
<accession>A0ABV1AA21</accession>
<evidence type="ECO:0000313" key="2">
    <source>
        <dbReference type="Proteomes" id="UP001469553"/>
    </source>
</evidence>
<name>A0ABV1AA21_9TELE</name>